<sequence length="175" mass="18547">MRITVTPLGAHPNDPAAAGGGRLPDPRLTPVYRLEAVLAPPLDLGEVAAGRRRIVPLTGGTFTGPRLRGVLVPGAGADWQVVLPDGTALGDIRYTLRTDRGDLLSVRSRSVRHGSADVLARLGRGEDVDPSEYVFRASTSIETAAPDLDWLNKGVFVTVGGRLPDAVVYETYLVG</sequence>
<evidence type="ECO:0000313" key="3">
    <source>
        <dbReference type="EMBL" id="MBO2439325.1"/>
    </source>
</evidence>
<dbReference type="Proteomes" id="UP000666915">
    <property type="component" value="Unassembled WGS sequence"/>
</dbReference>
<keyword evidence="4" id="KW-1185">Reference proteome</keyword>
<dbReference type="PANTHER" id="PTHR37315:SF1">
    <property type="entry name" value="UPF0311 PROTEIN BLR7842"/>
    <property type="match status" value="1"/>
</dbReference>
<gene>
    <name evidence="3" type="ORF">J4557_17520</name>
</gene>
<accession>A0ABS3QZT2</accession>
<dbReference type="InterPro" id="IPR020915">
    <property type="entry name" value="UPF0311"/>
</dbReference>
<comment type="caution">
    <text evidence="3">The sequence shown here is derived from an EMBL/GenBank/DDBJ whole genome shotgun (WGS) entry which is preliminary data.</text>
</comment>
<evidence type="ECO:0000256" key="1">
    <source>
        <dbReference type="HAMAP-Rule" id="MF_00775"/>
    </source>
</evidence>
<organism evidence="3 4">
    <name type="scientific">Actinomadura nitritigenes</name>
    <dbReference type="NCBI Taxonomy" id="134602"/>
    <lineage>
        <taxon>Bacteria</taxon>
        <taxon>Bacillati</taxon>
        <taxon>Actinomycetota</taxon>
        <taxon>Actinomycetes</taxon>
        <taxon>Streptosporangiales</taxon>
        <taxon>Thermomonosporaceae</taxon>
        <taxon>Actinomadura</taxon>
    </lineage>
</organism>
<dbReference type="PANTHER" id="PTHR37315">
    <property type="entry name" value="UPF0311 PROTEIN BLR7842"/>
    <property type="match status" value="1"/>
</dbReference>
<evidence type="ECO:0000313" key="4">
    <source>
        <dbReference type="Proteomes" id="UP000666915"/>
    </source>
</evidence>
<dbReference type="Gene3D" id="2.40.160.20">
    <property type="match status" value="1"/>
</dbReference>
<reference evidence="3 4" key="1">
    <citation type="submission" date="2021-03" db="EMBL/GenBank/DDBJ databases">
        <authorList>
            <person name="Kanchanasin P."/>
            <person name="Saeng-In P."/>
            <person name="Phongsopitanun W."/>
            <person name="Yuki M."/>
            <person name="Kudo T."/>
            <person name="Ohkuma M."/>
            <person name="Tanasupawat S."/>
        </authorList>
    </citation>
    <scope>NUCLEOTIDE SEQUENCE [LARGE SCALE GENOMIC DNA]</scope>
    <source>
        <strain evidence="3 4">L46</strain>
    </source>
</reference>
<dbReference type="EMBL" id="JAGEOK010000010">
    <property type="protein sequence ID" value="MBO2439325.1"/>
    <property type="molecule type" value="Genomic_DNA"/>
</dbReference>
<comment type="similarity">
    <text evidence="1">Belongs to the UPF0311 family.</text>
</comment>
<proteinExistence type="inferred from homology"/>
<dbReference type="HAMAP" id="MF_00775">
    <property type="entry name" value="UPF0311"/>
    <property type="match status" value="1"/>
</dbReference>
<name>A0ABS3QZT2_9ACTN</name>
<protein>
    <recommendedName>
        <fullName evidence="1">UPF0311 protein J4557_17520</fullName>
    </recommendedName>
</protein>
<evidence type="ECO:0000256" key="2">
    <source>
        <dbReference type="SAM" id="MobiDB-lite"/>
    </source>
</evidence>
<feature type="region of interest" description="Disordered" evidence="2">
    <location>
        <begin position="1"/>
        <end position="25"/>
    </location>
</feature>
<dbReference type="Pfam" id="PF11578">
    <property type="entry name" value="DUF3237"/>
    <property type="match status" value="1"/>
</dbReference>